<evidence type="ECO:0000313" key="3">
    <source>
        <dbReference type="EMBL" id="PMD31630.1"/>
    </source>
</evidence>
<feature type="coiled-coil region" evidence="1">
    <location>
        <begin position="316"/>
        <end position="343"/>
    </location>
</feature>
<protein>
    <recommendedName>
        <fullName evidence="2">Heterokaryon incompatibility domain-containing protein</fullName>
    </recommendedName>
</protein>
<dbReference type="AlphaFoldDB" id="A0A2J6QZE1"/>
<dbReference type="STRING" id="1149755.A0A2J6QZE1"/>
<gene>
    <name evidence="3" type="ORF">L207DRAFT_640874</name>
</gene>
<keyword evidence="4" id="KW-1185">Reference proteome</keyword>
<reference evidence="3 4" key="1">
    <citation type="submission" date="2016-04" db="EMBL/GenBank/DDBJ databases">
        <title>A degradative enzymes factory behind the ericoid mycorrhizal symbiosis.</title>
        <authorList>
            <consortium name="DOE Joint Genome Institute"/>
            <person name="Martino E."/>
            <person name="Morin E."/>
            <person name="Grelet G."/>
            <person name="Kuo A."/>
            <person name="Kohler A."/>
            <person name="Daghino S."/>
            <person name="Barry K."/>
            <person name="Choi C."/>
            <person name="Cichocki N."/>
            <person name="Clum A."/>
            <person name="Copeland A."/>
            <person name="Hainaut M."/>
            <person name="Haridas S."/>
            <person name="Labutti K."/>
            <person name="Lindquist E."/>
            <person name="Lipzen A."/>
            <person name="Khouja H.-R."/>
            <person name="Murat C."/>
            <person name="Ohm R."/>
            <person name="Olson A."/>
            <person name="Spatafora J."/>
            <person name="Veneault-Fourrey C."/>
            <person name="Henrissat B."/>
            <person name="Grigoriev I."/>
            <person name="Martin F."/>
            <person name="Perotto S."/>
        </authorList>
    </citation>
    <scope>NUCLEOTIDE SEQUENCE [LARGE SCALE GENOMIC DNA]</scope>
    <source>
        <strain evidence="3 4">F</strain>
    </source>
</reference>
<dbReference type="Proteomes" id="UP000235786">
    <property type="component" value="Unassembled WGS sequence"/>
</dbReference>
<sequence length="679" mass="76863">MDLFSGRSPHQPLSTTDPSEIHIIKLFPGNFDDTIRCELEHMSLEAEGCLPFAAVSYCWGDPKGTNKIFLNRQPYPVTANLYAFLQHAQSILSAITKFLPVVLRLGRQESVLITQHIVYSILQDFDFPLDFPSTSDSTLSDLVKRHVTKVVGEAYDSHSSEQLHSSPDLLDLFQIPHEPREPGSCYLRLWIDALCINQQDLHERSQQVGRMRNIYSRATSLLIWPQDTSTSISHNKAVAEFAHDIHTTVRPCLDGIIGWDDVENVDNPGSVTATGHATALLGFYPVQWRFLTHIVFACCREMSNSDSALRIMFLGDAKCLSILQQLEREYKELKQKSELSQETGLPIKVPERLRQLLLQTGGHFKATEPHDYLYALLGLLGTNDIPQEIYPDYSMPFEQVFHNYAIYLIKNTRDISFLISHGREITGVPSWVPDWRFGSSEGEKPSPKFIDPSHVEVSEDGSCLEVDGIILGKVVTVVHPTQIKADIRSTNFFGRLGSAEQGEDENNLMTTATAILTIFRGMQKLKDMCFRDLMAVIPGISFSNFKHHWEGFWGVYHHDMFRQIREMLEGAREVDLEMLIKDPSGPIMVTIGLELLDMSVAGLGILDRSGMVMSSRTKESIRNDDIICLFNGVYQPCILHRKGPHYSFVSTCRMSSFQEDIAEERSFEGYEVRRLVLLA</sequence>
<keyword evidence="1" id="KW-0175">Coiled coil</keyword>
<feature type="domain" description="Heterokaryon incompatibility" evidence="2">
    <location>
        <begin position="188"/>
        <end position="238"/>
    </location>
</feature>
<evidence type="ECO:0000256" key="1">
    <source>
        <dbReference type="SAM" id="Coils"/>
    </source>
</evidence>
<dbReference type="OrthoDB" id="2157530at2759"/>
<evidence type="ECO:0000259" key="2">
    <source>
        <dbReference type="Pfam" id="PF06985"/>
    </source>
</evidence>
<dbReference type="Pfam" id="PF06985">
    <property type="entry name" value="HET"/>
    <property type="match status" value="1"/>
</dbReference>
<name>A0A2J6QZE1_HYAVF</name>
<dbReference type="InterPro" id="IPR052895">
    <property type="entry name" value="HetReg/Transcr_Mod"/>
</dbReference>
<dbReference type="EMBL" id="KZ613962">
    <property type="protein sequence ID" value="PMD31630.1"/>
    <property type="molecule type" value="Genomic_DNA"/>
</dbReference>
<evidence type="ECO:0000313" key="4">
    <source>
        <dbReference type="Proteomes" id="UP000235786"/>
    </source>
</evidence>
<dbReference type="PANTHER" id="PTHR24148:SF64">
    <property type="entry name" value="HETEROKARYON INCOMPATIBILITY DOMAIN-CONTAINING PROTEIN"/>
    <property type="match status" value="1"/>
</dbReference>
<organism evidence="3 4">
    <name type="scientific">Hyaloscypha variabilis (strain UAMH 11265 / GT02V1 / F)</name>
    <name type="common">Meliniomyces variabilis</name>
    <dbReference type="NCBI Taxonomy" id="1149755"/>
    <lineage>
        <taxon>Eukaryota</taxon>
        <taxon>Fungi</taxon>
        <taxon>Dikarya</taxon>
        <taxon>Ascomycota</taxon>
        <taxon>Pezizomycotina</taxon>
        <taxon>Leotiomycetes</taxon>
        <taxon>Helotiales</taxon>
        <taxon>Hyaloscyphaceae</taxon>
        <taxon>Hyaloscypha</taxon>
        <taxon>Hyaloscypha variabilis</taxon>
    </lineage>
</organism>
<accession>A0A2J6QZE1</accession>
<dbReference type="PANTHER" id="PTHR24148">
    <property type="entry name" value="ANKYRIN REPEAT DOMAIN-CONTAINING PROTEIN 39 HOMOLOG-RELATED"/>
    <property type="match status" value="1"/>
</dbReference>
<dbReference type="InterPro" id="IPR010730">
    <property type="entry name" value="HET"/>
</dbReference>
<proteinExistence type="predicted"/>